<accession>A0A081FUV8</accession>
<evidence type="ECO:0000313" key="3">
    <source>
        <dbReference type="Proteomes" id="UP000028252"/>
    </source>
</evidence>
<evidence type="ECO:0000256" key="1">
    <source>
        <dbReference type="SAM" id="Phobius"/>
    </source>
</evidence>
<keyword evidence="1" id="KW-0812">Transmembrane</keyword>
<comment type="caution">
    <text evidence="2">The sequence shown here is derived from an EMBL/GenBank/DDBJ whole genome shotgun (WGS) entry which is preliminary data.</text>
</comment>
<feature type="transmembrane region" description="Helical" evidence="1">
    <location>
        <begin position="29"/>
        <end position="52"/>
    </location>
</feature>
<name>A0A081FUV8_9GAMM</name>
<keyword evidence="1" id="KW-0472">Membrane</keyword>
<gene>
    <name evidence="2" type="ORF">ADIMK_3541</name>
</gene>
<dbReference type="Proteomes" id="UP000028252">
    <property type="component" value="Unassembled WGS sequence"/>
</dbReference>
<evidence type="ECO:0000313" key="2">
    <source>
        <dbReference type="EMBL" id="KEA62313.1"/>
    </source>
</evidence>
<dbReference type="PATRIC" id="fig|1232683.4.peg.3482"/>
<protein>
    <submittedName>
        <fullName evidence="2">Uncharacterized protein</fullName>
    </submittedName>
</protein>
<organism evidence="2 3">
    <name type="scientific">Marinobacterium lacunae</name>
    <dbReference type="NCBI Taxonomy" id="1232683"/>
    <lineage>
        <taxon>Bacteria</taxon>
        <taxon>Pseudomonadati</taxon>
        <taxon>Pseudomonadota</taxon>
        <taxon>Gammaproteobacteria</taxon>
        <taxon>Oceanospirillales</taxon>
        <taxon>Oceanospirillaceae</taxon>
        <taxon>Marinobacterium</taxon>
    </lineage>
</organism>
<dbReference type="AlphaFoldDB" id="A0A081FUV8"/>
<proteinExistence type="predicted"/>
<reference evidence="2 3" key="1">
    <citation type="submission" date="2014-04" db="EMBL/GenBank/DDBJ databases">
        <title>Marinobacterium kochiensis sp. nov., isolated from sediment sample collected from Kochi backwaters in Kerala, India.</title>
        <authorList>
            <person name="Singh A."/>
            <person name="Pinnaka A.K."/>
        </authorList>
    </citation>
    <scope>NUCLEOTIDE SEQUENCE [LARGE SCALE GENOMIC DNA]</scope>
    <source>
        <strain evidence="2 3">AK27</strain>
    </source>
</reference>
<dbReference type="EMBL" id="JMQN01000052">
    <property type="protein sequence ID" value="KEA62313.1"/>
    <property type="molecule type" value="Genomic_DNA"/>
</dbReference>
<keyword evidence="3" id="KW-1185">Reference proteome</keyword>
<sequence>MRKAAKLDQNARIVLNGLSKEFLSVKAMILGYPVFLIGYVLLCIIAVSPLLIPVMPALGSYVGI</sequence>
<keyword evidence="1" id="KW-1133">Transmembrane helix</keyword>